<feature type="compositionally biased region" description="Polar residues" evidence="1">
    <location>
        <begin position="77"/>
        <end position="119"/>
    </location>
</feature>
<protein>
    <submittedName>
        <fullName evidence="2">Uncharacterized protein</fullName>
    </submittedName>
</protein>
<evidence type="ECO:0000313" key="2">
    <source>
        <dbReference type="EMBL" id="CAD6254876.1"/>
    </source>
</evidence>
<dbReference type="AlphaFoldDB" id="A0A811QFL0"/>
<dbReference type="EMBL" id="CAJGYO010000009">
    <property type="protein sequence ID" value="CAD6254876.1"/>
    <property type="molecule type" value="Genomic_DNA"/>
</dbReference>
<keyword evidence="3" id="KW-1185">Reference proteome</keyword>
<sequence length="119" mass="12888">MEVMVPGRRSMMMAMAIGSISATGMGKKKADGNCQWEEQPSTYKQKKTNTDHDSSYNNVMPPSGNAWNAGDRIGRSNAKSNAGSSHANKITSSLHKAVQLQETGRTYKSTSAKEMTGMQ</sequence>
<dbReference type="Proteomes" id="UP000604825">
    <property type="component" value="Unassembled WGS sequence"/>
</dbReference>
<reference evidence="2" key="1">
    <citation type="submission" date="2020-10" db="EMBL/GenBank/DDBJ databases">
        <authorList>
            <person name="Han B."/>
            <person name="Lu T."/>
            <person name="Zhao Q."/>
            <person name="Huang X."/>
            <person name="Zhao Y."/>
        </authorList>
    </citation>
    <scope>NUCLEOTIDE SEQUENCE</scope>
</reference>
<evidence type="ECO:0000256" key="1">
    <source>
        <dbReference type="SAM" id="MobiDB-lite"/>
    </source>
</evidence>
<accession>A0A811QFL0</accession>
<feature type="region of interest" description="Disordered" evidence="1">
    <location>
        <begin position="24"/>
        <end position="119"/>
    </location>
</feature>
<evidence type="ECO:0000313" key="3">
    <source>
        <dbReference type="Proteomes" id="UP000604825"/>
    </source>
</evidence>
<gene>
    <name evidence="2" type="ORF">NCGR_LOCUS38475</name>
</gene>
<organism evidence="2 3">
    <name type="scientific">Miscanthus lutarioriparius</name>
    <dbReference type="NCBI Taxonomy" id="422564"/>
    <lineage>
        <taxon>Eukaryota</taxon>
        <taxon>Viridiplantae</taxon>
        <taxon>Streptophyta</taxon>
        <taxon>Embryophyta</taxon>
        <taxon>Tracheophyta</taxon>
        <taxon>Spermatophyta</taxon>
        <taxon>Magnoliopsida</taxon>
        <taxon>Liliopsida</taxon>
        <taxon>Poales</taxon>
        <taxon>Poaceae</taxon>
        <taxon>PACMAD clade</taxon>
        <taxon>Panicoideae</taxon>
        <taxon>Andropogonodae</taxon>
        <taxon>Andropogoneae</taxon>
        <taxon>Saccharinae</taxon>
        <taxon>Miscanthus</taxon>
    </lineage>
</organism>
<proteinExistence type="predicted"/>
<comment type="caution">
    <text evidence="2">The sequence shown here is derived from an EMBL/GenBank/DDBJ whole genome shotgun (WGS) entry which is preliminary data.</text>
</comment>
<name>A0A811QFL0_9POAL</name>